<feature type="compositionally biased region" description="Polar residues" evidence="1">
    <location>
        <begin position="329"/>
        <end position="343"/>
    </location>
</feature>
<evidence type="ECO:0000313" key="4">
    <source>
        <dbReference type="Proteomes" id="UP000294933"/>
    </source>
</evidence>
<feature type="signal peptide" evidence="2">
    <location>
        <begin position="1"/>
        <end position="22"/>
    </location>
</feature>
<keyword evidence="2" id="KW-0732">Signal</keyword>
<feature type="compositionally biased region" description="Polar residues" evidence="1">
    <location>
        <begin position="58"/>
        <end position="67"/>
    </location>
</feature>
<proteinExistence type="predicted"/>
<feature type="region of interest" description="Disordered" evidence="1">
    <location>
        <begin position="133"/>
        <end position="192"/>
    </location>
</feature>
<feature type="region of interest" description="Disordered" evidence="1">
    <location>
        <begin position="383"/>
        <end position="407"/>
    </location>
</feature>
<organism evidence="3 4">
    <name type="scientific">Rickenella mellea</name>
    <dbReference type="NCBI Taxonomy" id="50990"/>
    <lineage>
        <taxon>Eukaryota</taxon>
        <taxon>Fungi</taxon>
        <taxon>Dikarya</taxon>
        <taxon>Basidiomycota</taxon>
        <taxon>Agaricomycotina</taxon>
        <taxon>Agaricomycetes</taxon>
        <taxon>Hymenochaetales</taxon>
        <taxon>Rickenellaceae</taxon>
        <taxon>Rickenella</taxon>
    </lineage>
</organism>
<evidence type="ECO:0000313" key="3">
    <source>
        <dbReference type="EMBL" id="TDL28883.1"/>
    </source>
</evidence>
<feature type="region of interest" description="Disordered" evidence="1">
    <location>
        <begin position="325"/>
        <end position="348"/>
    </location>
</feature>
<dbReference type="EMBL" id="ML170157">
    <property type="protein sequence ID" value="TDL28883.1"/>
    <property type="molecule type" value="Genomic_DNA"/>
</dbReference>
<dbReference type="OrthoDB" id="3270807at2759"/>
<keyword evidence="4" id="KW-1185">Reference proteome</keyword>
<protein>
    <submittedName>
        <fullName evidence="3">Uncharacterized protein</fullName>
    </submittedName>
</protein>
<dbReference type="Proteomes" id="UP000294933">
    <property type="component" value="Unassembled WGS sequence"/>
</dbReference>
<name>A0A4Y7QMK5_9AGAM</name>
<evidence type="ECO:0000256" key="2">
    <source>
        <dbReference type="SAM" id="SignalP"/>
    </source>
</evidence>
<reference evidence="3 4" key="1">
    <citation type="submission" date="2018-06" db="EMBL/GenBank/DDBJ databases">
        <title>A transcriptomic atlas of mushroom development highlights an independent origin of complex multicellularity.</title>
        <authorList>
            <consortium name="DOE Joint Genome Institute"/>
            <person name="Krizsan K."/>
            <person name="Almasi E."/>
            <person name="Merenyi Z."/>
            <person name="Sahu N."/>
            <person name="Viragh M."/>
            <person name="Koszo T."/>
            <person name="Mondo S."/>
            <person name="Kiss B."/>
            <person name="Balint B."/>
            <person name="Kues U."/>
            <person name="Barry K."/>
            <person name="Hegedus J.C."/>
            <person name="Henrissat B."/>
            <person name="Johnson J."/>
            <person name="Lipzen A."/>
            <person name="Ohm R."/>
            <person name="Nagy I."/>
            <person name="Pangilinan J."/>
            <person name="Yan J."/>
            <person name="Xiong Y."/>
            <person name="Grigoriev I.V."/>
            <person name="Hibbett D.S."/>
            <person name="Nagy L.G."/>
        </authorList>
    </citation>
    <scope>NUCLEOTIDE SEQUENCE [LARGE SCALE GENOMIC DNA]</scope>
    <source>
        <strain evidence="3 4">SZMC22713</strain>
    </source>
</reference>
<feature type="chain" id="PRO_5021350533" evidence="2">
    <location>
        <begin position="23"/>
        <end position="428"/>
    </location>
</feature>
<sequence length="428" mass="44666">MAGRRIFGVLTISAAAITYVQAGNVTWSSPSSGDIFSSGGTIVGKWTAEKPLTSPSFSLCAQGSSSDSDPEKDSVADSGSCGAAVWPAVTHSGETYSISLAVPNVTDKAPFYLRMKDDFGNVIKSPAFILSPTEVSNDESSTGGGVTESPVEDSSDDPAPPPDGSSDHPSSPQAILHGSGDYTGSSGSMVSSATVLSSSPATSSGGILPTVDNLPVNDATNPQASAPKAAVAIPLALVGMTLLASLLLCIQHRRSLAKQSERNAQILSRNSSVRSKTSTGSSVDIEKAISALSACPAASVPHHPVPRADVRRERMNAYDTYSLRDSRFSRSSTPGPNSDTSQFRPLWDDDTGTVTDSIVADYLQASPVVTPESLNGISYLDMPQEPPRLHHHPIAPDHSKPLPPSPMDLYDAVARAVRSPRADGVRLL</sequence>
<gene>
    <name evidence="3" type="ORF">BD410DRAFT_250777</name>
</gene>
<accession>A0A4Y7QMK5</accession>
<feature type="region of interest" description="Disordered" evidence="1">
    <location>
        <begin position="58"/>
        <end position="79"/>
    </location>
</feature>
<dbReference type="AlphaFoldDB" id="A0A4Y7QMK5"/>
<dbReference type="VEuPathDB" id="FungiDB:BD410DRAFT_250777"/>
<evidence type="ECO:0000256" key="1">
    <source>
        <dbReference type="SAM" id="MobiDB-lite"/>
    </source>
</evidence>